<proteinExistence type="predicted"/>
<keyword evidence="1" id="KW-1133">Transmembrane helix</keyword>
<dbReference type="InterPro" id="IPR011990">
    <property type="entry name" value="TPR-like_helical_dom_sf"/>
</dbReference>
<dbReference type="SUPFAM" id="SSF48452">
    <property type="entry name" value="TPR-like"/>
    <property type="match status" value="2"/>
</dbReference>
<evidence type="ECO:0000313" key="4">
    <source>
        <dbReference type="EMBL" id="TDK44106.1"/>
    </source>
</evidence>
<feature type="chain" id="PRO_5020211614" evidence="2">
    <location>
        <begin position="19"/>
        <end position="1067"/>
    </location>
</feature>
<gene>
    <name evidence="4" type="ORF">E1898_10525</name>
</gene>
<evidence type="ECO:0000259" key="3">
    <source>
        <dbReference type="Pfam" id="PF12770"/>
    </source>
</evidence>
<dbReference type="AlphaFoldDB" id="A0A4R5UYD5"/>
<accession>A0A4R5UYD5</accession>
<evidence type="ECO:0000313" key="5">
    <source>
        <dbReference type="Proteomes" id="UP000295438"/>
    </source>
</evidence>
<dbReference type="Gene3D" id="1.25.40.10">
    <property type="entry name" value="Tetratricopeptide repeat domain"/>
    <property type="match status" value="2"/>
</dbReference>
<dbReference type="Pfam" id="PF12770">
    <property type="entry name" value="CHAT"/>
    <property type="match status" value="1"/>
</dbReference>
<keyword evidence="2" id="KW-0732">Signal</keyword>
<dbReference type="Proteomes" id="UP000295438">
    <property type="component" value="Unassembled WGS sequence"/>
</dbReference>
<evidence type="ECO:0000256" key="1">
    <source>
        <dbReference type="SAM" id="Phobius"/>
    </source>
</evidence>
<protein>
    <submittedName>
        <fullName evidence="4">CHAT domain-containing protein</fullName>
    </submittedName>
</protein>
<reference evidence="4 5" key="1">
    <citation type="submission" date="2019-03" db="EMBL/GenBank/DDBJ databases">
        <title>Algoriphagus aquimaris sp. nov., isolated form marine sediment in Pohang, Korea.</title>
        <authorList>
            <person name="Kim J."/>
            <person name="Yoon S.-H."/>
            <person name="Lee S.-S."/>
        </authorList>
    </citation>
    <scope>NUCLEOTIDE SEQUENCE [LARGE SCALE GENOMIC DNA]</scope>
    <source>
        <strain evidence="4 5">F21</strain>
    </source>
</reference>
<feature type="domain" description="CHAT" evidence="3">
    <location>
        <begin position="734"/>
        <end position="1030"/>
    </location>
</feature>
<sequence length="1067" mass="122943">MSRLLFLFFFFLSLSLLAQDLSTKAELESMFENGQEKQALIQIEGFTQSLIEQGKYDSLPQYLDLYGRILQKNFDSNESEKRLLAIHQTWEKISQNPTYQRKLAKSLANWFEYIGNNTAAYQETLFALEWAAKEPNPKQEVLASLYLNLGGLAVKNMDLPAAKRHLAQVLRLELSESDPENVYFANSYLGNISYFSANLDSAAYYYQETLEAIDQLDPTPRNQFYRKSIILNNLAGVQMAQSDFEAAEQSMSLAISFGEQYMASDLEALEYQKILQDYLRSLDNLAGLYKQMGFYSRAKQLLEFSFRRKSEELGEDDLNTTKSRILLGQVYFDTQDLDLARKYLEDGLERLRQSDQENAYWLGDGLHTLARIEDFLQNEDKADSLYRLANGIFEEEFQGEYDVIYLDFLKNFSLFLAENQRINEAVSLSRTARNYLAEISSDNLYLDYNQAVNQAAIYELGNQYTQALQTSSEALELWDQLVDQRTSLNDSLQAVFQKPQLILIRNRSRYHLENRDVEFLKSIEKELLEGLQIIDSQSDFLFEPSDIGIQLDLNREYFEFLEQIELELYQISGNESHLDKLLAYHEHARYRQIRSRLQKNQLVRFGGTPPDVQEREQKLKEKLKESLQTGNKNLSRYSQTKEEWADFLDSLRIQYPSYFQLHFETSENVLKRVYTQLNPDITYLRYLHLGKDWWVLAIHGAEKNLIPFDAQGLSKALDKLADQSSKNSFQPALFHELYQLIWKPAAHHVQTKRVAVIPEGLLFNLSFEALSTEGKDNWSELVKYSLLQDHSFSYQYGLLLMDDQANQAYDDQLVAFAPGFFDQMKQRYQAAFLDRQFLDKSYMQLIPQPFTRRLVEEIASRFDARTFLESGSTVSNFKNEAGKSRIIHLGTHAFSSNVNPNDTHLVFAKSSENPLEPHELFASEIYELDLTSELAVLLACESGKPAYAPGEGMISLAHAFNYAGTKSLLIGLGKIDEKASVSIAEDFYDFLEDGLSKDEALRNAKLNYLSQAKGRELDPSFWASLIILGDARPVELKTKSYLGLIFTGILLVFLVLFWVFRKKSPSL</sequence>
<dbReference type="PANTHER" id="PTHR10098:SF108">
    <property type="entry name" value="TETRATRICOPEPTIDE REPEAT PROTEIN 28"/>
    <property type="match status" value="1"/>
</dbReference>
<dbReference type="PANTHER" id="PTHR10098">
    <property type="entry name" value="RAPSYN-RELATED"/>
    <property type="match status" value="1"/>
</dbReference>
<feature type="signal peptide" evidence="2">
    <location>
        <begin position="1"/>
        <end position="18"/>
    </location>
</feature>
<evidence type="ECO:0000256" key="2">
    <source>
        <dbReference type="SAM" id="SignalP"/>
    </source>
</evidence>
<dbReference type="InterPro" id="IPR024983">
    <property type="entry name" value="CHAT_dom"/>
</dbReference>
<keyword evidence="5" id="KW-1185">Reference proteome</keyword>
<keyword evidence="1" id="KW-0472">Membrane</keyword>
<dbReference type="InterPro" id="IPR019734">
    <property type="entry name" value="TPR_rpt"/>
</dbReference>
<dbReference type="RefSeq" id="WP_133390833.1">
    <property type="nucleotide sequence ID" value="NZ_SMUW01000034.1"/>
</dbReference>
<dbReference type="SMART" id="SM00028">
    <property type="entry name" value="TPR"/>
    <property type="match status" value="5"/>
</dbReference>
<keyword evidence="1" id="KW-0812">Transmembrane</keyword>
<feature type="transmembrane region" description="Helical" evidence="1">
    <location>
        <begin position="1041"/>
        <end position="1060"/>
    </location>
</feature>
<dbReference type="EMBL" id="SMUW01000034">
    <property type="protein sequence ID" value="TDK44106.1"/>
    <property type="molecule type" value="Genomic_DNA"/>
</dbReference>
<organism evidence="4 5">
    <name type="scientific">Algoriphagus formosus</name>
    <dbReference type="NCBI Taxonomy" id="2007308"/>
    <lineage>
        <taxon>Bacteria</taxon>
        <taxon>Pseudomonadati</taxon>
        <taxon>Bacteroidota</taxon>
        <taxon>Cytophagia</taxon>
        <taxon>Cytophagales</taxon>
        <taxon>Cyclobacteriaceae</taxon>
        <taxon>Algoriphagus</taxon>
    </lineage>
</organism>
<comment type="caution">
    <text evidence="4">The sequence shown here is derived from an EMBL/GenBank/DDBJ whole genome shotgun (WGS) entry which is preliminary data.</text>
</comment>
<dbReference type="Pfam" id="PF13424">
    <property type="entry name" value="TPR_12"/>
    <property type="match status" value="1"/>
</dbReference>
<name>A0A4R5UYD5_9BACT</name>